<name>A0A1H9B1J8_9FLAO</name>
<comment type="similarity">
    <text evidence="7">Belongs to the TonB-dependent receptor family.</text>
</comment>
<accession>A0A1H9B1J8</accession>
<evidence type="ECO:0000256" key="3">
    <source>
        <dbReference type="ARBA" id="ARBA00022452"/>
    </source>
</evidence>
<reference evidence="11 12" key="1">
    <citation type="submission" date="2016-10" db="EMBL/GenBank/DDBJ databases">
        <authorList>
            <person name="de Groot N.N."/>
        </authorList>
    </citation>
    <scope>NUCLEOTIDE SEQUENCE [LARGE SCALE GENOMIC DNA]</scope>
    <source>
        <strain evidence="11 12">DSM 27078</strain>
    </source>
</reference>
<dbReference type="PANTHER" id="PTHR40980">
    <property type="entry name" value="PLUG DOMAIN-CONTAINING PROTEIN"/>
    <property type="match status" value="1"/>
</dbReference>
<comment type="subcellular location">
    <subcellularLocation>
        <location evidence="1 7">Cell outer membrane</location>
        <topology evidence="1 7">Multi-pass membrane protein</topology>
    </subcellularLocation>
</comment>
<dbReference type="PROSITE" id="PS52016">
    <property type="entry name" value="TONB_DEPENDENT_REC_3"/>
    <property type="match status" value="1"/>
</dbReference>
<gene>
    <name evidence="11" type="ORF">SAMN05444005_102440</name>
</gene>
<dbReference type="InterPro" id="IPR008969">
    <property type="entry name" value="CarboxyPept-like_regulatory"/>
</dbReference>
<keyword evidence="12" id="KW-1185">Reference proteome</keyword>
<dbReference type="Gene3D" id="2.40.170.20">
    <property type="entry name" value="TonB-dependent receptor, beta-barrel domain"/>
    <property type="match status" value="1"/>
</dbReference>
<dbReference type="PANTHER" id="PTHR40980:SF4">
    <property type="entry name" value="TONB-DEPENDENT RECEPTOR-LIKE BETA-BARREL DOMAIN-CONTAINING PROTEIN"/>
    <property type="match status" value="1"/>
</dbReference>
<evidence type="ECO:0000313" key="11">
    <source>
        <dbReference type="EMBL" id="SEP82543.1"/>
    </source>
</evidence>
<dbReference type="AlphaFoldDB" id="A0A1H9B1J8"/>
<evidence type="ECO:0000256" key="6">
    <source>
        <dbReference type="ARBA" id="ARBA00023237"/>
    </source>
</evidence>
<keyword evidence="11" id="KW-0675">Receptor</keyword>
<dbReference type="InterPro" id="IPR039426">
    <property type="entry name" value="TonB-dep_rcpt-like"/>
</dbReference>
<feature type="compositionally biased region" description="Basic and acidic residues" evidence="8">
    <location>
        <begin position="803"/>
        <end position="815"/>
    </location>
</feature>
<dbReference type="Pfam" id="PF14905">
    <property type="entry name" value="OMP_b-brl_3"/>
    <property type="match status" value="1"/>
</dbReference>
<protein>
    <submittedName>
        <fullName evidence="11">Outer membrane receptor proteins, mostly Fe transport</fullName>
    </submittedName>
</protein>
<proteinExistence type="inferred from homology"/>
<dbReference type="Gene3D" id="2.60.40.1120">
    <property type="entry name" value="Carboxypeptidase-like, regulatory domain"/>
    <property type="match status" value="1"/>
</dbReference>
<evidence type="ECO:0000259" key="9">
    <source>
        <dbReference type="Pfam" id="PF07715"/>
    </source>
</evidence>
<evidence type="ECO:0000313" key="12">
    <source>
        <dbReference type="Proteomes" id="UP000198648"/>
    </source>
</evidence>
<evidence type="ECO:0000256" key="5">
    <source>
        <dbReference type="ARBA" id="ARBA00023136"/>
    </source>
</evidence>
<evidence type="ECO:0000259" key="10">
    <source>
        <dbReference type="Pfam" id="PF14905"/>
    </source>
</evidence>
<dbReference type="Pfam" id="PF13715">
    <property type="entry name" value="CarbopepD_reg_2"/>
    <property type="match status" value="1"/>
</dbReference>
<feature type="domain" description="Outer membrane protein beta-barrel" evidence="10">
    <location>
        <begin position="394"/>
        <end position="796"/>
    </location>
</feature>
<keyword evidence="3 7" id="KW-1134">Transmembrane beta strand</keyword>
<feature type="domain" description="TonB-dependent receptor plug" evidence="9">
    <location>
        <begin position="160"/>
        <end position="244"/>
    </location>
</feature>
<dbReference type="SUPFAM" id="SSF56935">
    <property type="entry name" value="Porins"/>
    <property type="match status" value="1"/>
</dbReference>
<dbReference type="Proteomes" id="UP000198648">
    <property type="component" value="Unassembled WGS sequence"/>
</dbReference>
<dbReference type="STRING" id="1299341.SAMN05444005_102440"/>
<sequence>MLIQVKLHLHPISKKFEINQTNHMKSIKFLFAFLLIYTTNLVAQQPNSGIVTGKIIDNSTKEPMSYSTVKITDGTKSVAVVTTKEDGSFEIKNLELKPLVLQVNYVGYINITKELNLSEGNSQINLGNLALVSDAKSIEAVTIVKERSTIEQKADRKVVTIGKDLIASGTTASEIFNNIPTVSVDPQTKELSLRGNSNVRVLIDGKPSNIDAGQLLQQIPSASIKQVELITNPSAKYNPEGNSGIINIILNKNTQTGFNGNITSGVTFGKTPKTNQSLNLNYKVGKVNFYTNYGFNHGKNANYGFVDSERPTLENYQKFSFDNTNTSHLIKAGADYYINDKNTISFFTNWNVTDGKGISRTEIDYDNPSNTDELQLNDNNAGSVNQTYDLAYKHLFKKQGETIDFQLNYSKTSNEDVSNYYTNGTYQLNDIFNKTNYTQFNIDYVNPLSEKAKLELGYESRIQDGQNSFYNESLPFYANNPFAFNRNIHAVYGNYSKTFGKFSAQVGVRIEQYNLYARFTKNESNPDFYENTAVKDDIFTAYPSAYLSYKLDDTNTFNVNYTRRVDRPSIGQINPIREWTTPLMESRGNPALEPQFTNSFEINYTKILKIGSVTSAVFYRQINDEISRVIYPNPQNNNQNILSFDNFDNNQSMGAEINANLKLTKWWSTNASADVYFKTVRGTVTNIVTNQPENKEIDVTLFNTRLNNTFTATKSLKFNLFAMYRGRDLGLQFLRTPMYRVDLGANYTILKGKGTLTARYNDMFNLMHFGFNGNIPYQQNGEFHWESRTFYVGLNYNFGGGKNKELQRKQRDKQETQGGGGMF</sequence>
<dbReference type="InterPro" id="IPR012910">
    <property type="entry name" value="Plug_dom"/>
</dbReference>
<keyword evidence="4 7" id="KW-0812">Transmembrane</keyword>
<dbReference type="InterPro" id="IPR037066">
    <property type="entry name" value="Plug_dom_sf"/>
</dbReference>
<organism evidence="11 12">
    <name type="scientific">Flavobacterium urocaniciphilum</name>
    <dbReference type="NCBI Taxonomy" id="1299341"/>
    <lineage>
        <taxon>Bacteria</taxon>
        <taxon>Pseudomonadati</taxon>
        <taxon>Bacteroidota</taxon>
        <taxon>Flavobacteriia</taxon>
        <taxon>Flavobacteriales</taxon>
        <taxon>Flavobacteriaceae</taxon>
        <taxon>Flavobacterium</taxon>
    </lineage>
</organism>
<evidence type="ECO:0000256" key="2">
    <source>
        <dbReference type="ARBA" id="ARBA00022448"/>
    </source>
</evidence>
<dbReference type="GO" id="GO:0009279">
    <property type="term" value="C:cell outer membrane"/>
    <property type="evidence" value="ECO:0007669"/>
    <property type="project" value="UniProtKB-SubCell"/>
</dbReference>
<keyword evidence="6 7" id="KW-0998">Cell outer membrane</keyword>
<dbReference type="Pfam" id="PF07715">
    <property type="entry name" value="Plug"/>
    <property type="match status" value="1"/>
</dbReference>
<dbReference type="InterPro" id="IPR041700">
    <property type="entry name" value="OMP_b-brl_3"/>
</dbReference>
<evidence type="ECO:0000256" key="1">
    <source>
        <dbReference type="ARBA" id="ARBA00004571"/>
    </source>
</evidence>
<dbReference type="EMBL" id="FOEI01000002">
    <property type="protein sequence ID" value="SEP82543.1"/>
    <property type="molecule type" value="Genomic_DNA"/>
</dbReference>
<evidence type="ECO:0000256" key="4">
    <source>
        <dbReference type="ARBA" id="ARBA00022692"/>
    </source>
</evidence>
<keyword evidence="5 7" id="KW-0472">Membrane</keyword>
<dbReference type="InterPro" id="IPR036942">
    <property type="entry name" value="Beta-barrel_TonB_sf"/>
</dbReference>
<keyword evidence="2 7" id="KW-0813">Transport</keyword>
<evidence type="ECO:0000256" key="8">
    <source>
        <dbReference type="SAM" id="MobiDB-lite"/>
    </source>
</evidence>
<evidence type="ECO:0000256" key="7">
    <source>
        <dbReference type="PROSITE-ProRule" id="PRU01360"/>
    </source>
</evidence>
<dbReference type="SUPFAM" id="SSF49464">
    <property type="entry name" value="Carboxypeptidase regulatory domain-like"/>
    <property type="match status" value="1"/>
</dbReference>
<dbReference type="Gene3D" id="2.170.130.10">
    <property type="entry name" value="TonB-dependent receptor, plug domain"/>
    <property type="match status" value="1"/>
</dbReference>
<feature type="region of interest" description="Disordered" evidence="8">
    <location>
        <begin position="803"/>
        <end position="823"/>
    </location>
</feature>